<gene>
    <name evidence="11" type="ORF">ACFPRA_00340</name>
</gene>
<dbReference type="Pfam" id="PF04290">
    <property type="entry name" value="DctQ"/>
    <property type="match status" value="1"/>
</dbReference>
<keyword evidence="3" id="KW-1003">Cell membrane</keyword>
<keyword evidence="5 9" id="KW-0812">Transmembrane</keyword>
<proteinExistence type="inferred from homology"/>
<keyword evidence="2" id="KW-0813">Transport</keyword>
<dbReference type="PANTHER" id="PTHR35011">
    <property type="entry name" value="2,3-DIKETO-L-GULONATE TRAP TRANSPORTER SMALL PERMEASE PROTEIN YIAM"/>
    <property type="match status" value="1"/>
</dbReference>
<evidence type="ECO:0000256" key="7">
    <source>
        <dbReference type="ARBA" id="ARBA00023136"/>
    </source>
</evidence>
<keyword evidence="12" id="KW-1185">Reference proteome</keyword>
<evidence type="ECO:0000256" key="3">
    <source>
        <dbReference type="ARBA" id="ARBA00022475"/>
    </source>
</evidence>
<dbReference type="InterPro" id="IPR007387">
    <property type="entry name" value="TRAP_DctQ"/>
</dbReference>
<evidence type="ECO:0000313" key="12">
    <source>
        <dbReference type="Proteomes" id="UP001596109"/>
    </source>
</evidence>
<keyword evidence="7 9" id="KW-0472">Membrane</keyword>
<dbReference type="Proteomes" id="UP001596109">
    <property type="component" value="Unassembled WGS sequence"/>
</dbReference>
<evidence type="ECO:0000256" key="1">
    <source>
        <dbReference type="ARBA" id="ARBA00004429"/>
    </source>
</evidence>
<accession>A0ABW0TEL3</accession>
<keyword evidence="6 9" id="KW-1133">Transmembrane helix</keyword>
<evidence type="ECO:0000256" key="5">
    <source>
        <dbReference type="ARBA" id="ARBA00022692"/>
    </source>
</evidence>
<organism evidence="11 12">
    <name type="scientific">Sporosarcina soli</name>
    <dbReference type="NCBI Taxonomy" id="334736"/>
    <lineage>
        <taxon>Bacteria</taxon>
        <taxon>Bacillati</taxon>
        <taxon>Bacillota</taxon>
        <taxon>Bacilli</taxon>
        <taxon>Bacillales</taxon>
        <taxon>Caryophanaceae</taxon>
        <taxon>Sporosarcina</taxon>
    </lineage>
</organism>
<feature type="domain" description="Tripartite ATP-independent periplasmic transporters DctQ component" evidence="10">
    <location>
        <begin position="27"/>
        <end position="155"/>
    </location>
</feature>
<comment type="caution">
    <text evidence="11">The sequence shown here is derived from an EMBL/GenBank/DDBJ whole genome shotgun (WGS) entry which is preliminary data.</text>
</comment>
<evidence type="ECO:0000256" key="6">
    <source>
        <dbReference type="ARBA" id="ARBA00022989"/>
    </source>
</evidence>
<evidence type="ECO:0000259" key="10">
    <source>
        <dbReference type="Pfam" id="PF04290"/>
    </source>
</evidence>
<dbReference type="RefSeq" id="WP_381429293.1">
    <property type="nucleotide sequence ID" value="NZ_JBHSNO010000001.1"/>
</dbReference>
<name>A0ABW0TEL3_9BACL</name>
<evidence type="ECO:0000256" key="8">
    <source>
        <dbReference type="ARBA" id="ARBA00038436"/>
    </source>
</evidence>
<feature type="transmembrane region" description="Helical" evidence="9">
    <location>
        <begin position="17"/>
        <end position="38"/>
    </location>
</feature>
<sequence>MKIVYRLSDWVYKIEKVLAVIFGAAILISLSAGVIYRYFLKVPLLWSDEIAIFSLAWITFIGGSMGIKQNASPSITMLTDFLKGKVKKIVLIMGFLVMVAFIGYVLYLSVNWLNSPNILVQKSNTMQMPKIWSYLCIPISFVFMLVHSLELLVKGLYSSDGEAF</sequence>
<feature type="transmembrane region" description="Helical" evidence="9">
    <location>
        <begin position="89"/>
        <end position="111"/>
    </location>
</feature>
<feature type="transmembrane region" description="Helical" evidence="9">
    <location>
        <begin position="131"/>
        <end position="153"/>
    </location>
</feature>
<protein>
    <submittedName>
        <fullName evidence="11">TRAP transporter small permease</fullName>
    </submittedName>
</protein>
<dbReference type="InterPro" id="IPR055348">
    <property type="entry name" value="DctQ"/>
</dbReference>
<evidence type="ECO:0000256" key="9">
    <source>
        <dbReference type="SAM" id="Phobius"/>
    </source>
</evidence>
<evidence type="ECO:0000256" key="2">
    <source>
        <dbReference type="ARBA" id="ARBA00022448"/>
    </source>
</evidence>
<comment type="subcellular location">
    <subcellularLocation>
        <location evidence="1">Cell inner membrane</location>
        <topology evidence="1">Multi-pass membrane protein</topology>
    </subcellularLocation>
</comment>
<keyword evidence="4" id="KW-0997">Cell inner membrane</keyword>
<reference evidence="12" key="1">
    <citation type="journal article" date="2019" name="Int. J. Syst. Evol. Microbiol.">
        <title>The Global Catalogue of Microorganisms (GCM) 10K type strain sequencing project: providing services to taxonomists for standard genome sequencing and annotation.</title>
        <authorList>
            <consortium name="The Broad Institute Genomics Platform"/>
            <consortium name="The Broad Institute Genome Sequencing Center for Infectious Disease"/>
            <person name="Wu L."/>
            <person name="Ma J."/>
        </authorList>
    </citation>
    <scope>NUCLEOTIDE SEQUENCE [LARGE SCALE GENOMIC DNA]</scope>
    <source>
        <strain evidence="12">CGMCC 4.1434</strain>
    </source>
</reference>
<dbReference type="PANTHER" id="PTHR35011:SF2">
    <property type="entry name" value="2,3-DIKETO-L-GULONATE TRAP TRANSPORTER SMALL PERMEASE PROTEIN YIAM"/>
    <property type="match status" value="1"/>
</dbReference>
<feature type="transmembrane region" description="Helical" evidence="9">
    <location>
        <begin position="50"/>
        <end position="68"/>
    </location>
</feature>
<comment type="similarity">
    <text evidence="8">Belongs to the TRAP transporter small permease family.</text>
</comment>
<evidence type="ECO:0000256" key="4">
    <source>
        <dbReference type="ARBA" id="ARBA00022519"/>
    </source>
</evidence>
<evidence type="ECO:0000313" key="11">
    <source>
        <dbReference type="EMBL" id="MFC5587355.1"/>
    </source>
</evidence>
<dbReference type="EMBL" id="JBHSNO010000001">
    <property type="protein sequence ID" value="MFC5587355.1"/>
    <property type="molecule type" value="Genomic_DNA"/>
</dbReference>